<organism evidence="1">
    <name type="scientific">Spumella elongata</name>
    <dbReference type="NCBI Taxonomy" id="89044"/>
    <lineage>
        <taxon>Eukaryota</taxon>
        <taxon>Sar</taxon>
        <taxon>Stramenopiles</taxon>
        <taxon>Ochrophyta</taxon>
        <taxon>Chrysophyceae</taxon>
        <taxon>Chromulinales</taxon>
        <taxon>Chromulinaceae</taxon>
        <taxon>Spumella</taxon>
    </lineage>
</organism>
<dbReference type="EMBL" id="HBIC01051845">
    <property type="protein sequence ID" value="CAE0297756.1"/>
    <property type="molecule type" value="Transcribed_RNA"/>
</dbReference>
<dbReference type="PANTHER" id="PTHR33129:SF1">
    <property type="entry name" value="ATP-BINDING PROTEIN"/>
    <property type="match status" value="1"/>
</dbReference>
<dbReference type="AlphaFoldDB" id="A0A7S3HKL8"/>
<gene>
    <name evidence="1" type="ORF">SELO1098_LOCUS26610</name>
</gene>
<name>A0A7S3HKL8_9STRA</name>
<dbReference type="InterPro" id="IPR027417">
    <property type="entry name" value="P-loop_NTPase"/>
</dbReference>
<sequence length="562" mass="62950">MDLVVDPYVAGPNTDLEFYRYVSGLVNSTTNATNTVLTLQGDEAFLFHNRGPSYQLGNRMFIRPVFAPLTVLINQGLDDSSIVMLTGTPGVGKTTMRNWYVKHLLTTPFGPDEEVRTIFLHTSDKPRYYMIRMERMAVVPAPVEAEGAEGAPPVPAVQVRILTRTGQDILADRKAASPVGLAYSLVDVDRHGECKDVDDPSRRGDRLVLFSSPSNEPIDKFRKQQLETFYMPVWTLTELQDANAALGLGIPPATLIDRYKKIDGMARYVFSRNDRIFDAYVTIDLPRRAVRVAPTHTAELVSASTFSGSAEFLHSLAYFFVPSTGPNPADYDFTTMKIRWATKFIITEVIGKALDDVLDKRIRNAPYLHLNVSNPSMVGYMYEGWTIRKLLIGGLTGMRWTAPAPARNSRFTRPAFFGNGNTFKRDFTVEYVDRLQMPQRLRLANAGTLLVPTSFNYPVIDCVMKANNTTDPTPNTVPLFASVQITVAHSHALTANCDQIFSDLMELVFSDIPDHYRHAHIRDRSAIFYFVPPSQFDSFRVPVATLYPGRLLKLTLDPESAV</sequence>
<accession>A0A7S3HKL8</accession>
<dbReference type="InterPro" id="IPR052980">
    <property type="entry name" value="Crinkler_effector"/>
</dbReference>
<evidence type="ECO:0000313" key="1">
    <source>
        <dbReference type="EMBL" id="CAE0297756.1"/>
    </source>
</evidence>
<dbReference type="PANTHER" id="PTHR33129">
    <property type="entry name" value="PROTEIN KINASE DOMAIN-CONTAINING PROTEIN-RELATED"/>
    <property type="match status" value="1"/>
</dbReference>
<dbReference type="SUPFAM" id="SSF52540">
    <property type="entry name" value="P-loop containing nucleoside triphosphate hydrolases"/>
    <property type="match status" value="1"/>
</dbReference>
<protein>
    <submittedName>
        <fullName evidence="1">Uncharacterized protein</fullName>
    </submittedName>
</protein>
<reference evidence="1" key="1">
    <citation type="submission" date="2021-01" db="EMBL/GenBank/DDBJ databases">
        <authorList>
            <person name="Corre E."/>
            <person name="Pelletier E."/>
            <person name="Niang G."/>
            <person name="Scheremetjew M."/>
            <person name="Finn R."/>
            <person name="Kale V."/>
            <person name="Holt S."/>
            <person name="Cochrane G."/>
            <person name="Meng A."/>
            <person name="Brown T."/>
            <person name="Cohen L."/>
        </authorList>
    </citation>
    <scope>NUCLEOTIDE SEQUENCE</scope>
    <source>
        <strain evidence="1">CCAP 955/1</strain>
    </source>
</reference>
<proteinExistence type="predicted"/>